<organism evidence="2 3">
    <name type="scientific">Chara braunii</name>
    <name type="common">Braun's stonewort</name>
    <dbReference type="NCBI Taxonomy" id="69332"/>
    <lineage>
        <taxon>Eukaryota</taxon>
        <taxon>Viridiplantae</taxon>
        <taxon>Streptophyta</taxon>
        <taxon>Charophyceae</taxon>
        <taxon>Charales</taxon>
        <taxon>Characeae</taxon>
        <taxon>Chara</taxon>
    </lineage>
</organism>
<dbReference type="AlphaFoldDB" id="A0A388KDA4"/>
<evidence type="ECO:0000313" key="3">
    <source>
        <dbReference type="Proteomes" id="UP000265515"/>
    </source>
</evidence>
<comment type="caution">
    <text evidence="2">The sequence shown here is derived from an EMBL/GenBank/DDBJ whole genome shotgun (WGS) entry which is preliminary data.</text>
</comment>
<proteinExistence type="predicted"/>
<feature type="compositionally biased region" description="Basic and acidic residues" evidence="1">
    <location>
        <begin position="258"/>
        <end position="271"/>
    </location>
</feature>
<evidence type="ECO:0000256" key="1">
    <source>
        <dbReference type="SAM" id="MobiDB-lite"/>
    </source>
</evidence>
<reference evidence="2 3" key="1">
    <citation type="journal article" date="2018" name="Cell">
        <title>The Chara Genome: Secondary Complexity and Implications for Plant Terrestrialization.</title>
        <authorList>
            <person name="Nishiyama T."/>
            <person name="Sakayama H."/>
            <person name="Vries J.D."/>
            <person name="Buschmann H."/>
            <person name="Saint-Marcoux D."/>
            <person name="Ullrich K.K."/>
            <person name="Haas F.B."/>
            <person name="Vanderstraeten L."/>
            <person name="Becker D."/>
            <person name="Lang D."/>
            <person name="Vosolsobe S."/>
            <person name="Rombauts S."/>
            <person name="Wilhelmsson P.K.I."/>
            <person name="Janitza P."/>
            <person name="Kern R."/>
            <person name="Heyl A."/>
            <person name="Rumpler F."/>
            <person name="Villalobos L.I.A.C."/>
            <person name="Clay J.M."/>
            <person name="Skokan R."/>
            <person name="Toyoda A."/>
            <person name="Suzuki Y."/>
            <person name="Kagoshima H."/>
            <person name="Schijlen E."/>
            <person name="Tajeshwar N."/>
            <person name="Catarino B."/>
            <person name="Hetherington A.J."/>
            <person name="Saltykova A."/>
            <person name="Bonnot C."/>
            <person name="Breuninger H."/>
            <person name="Symeonidi A."/>
            <person name="Radhakrishnan G.V."/>
            <person name="Van Nieuwerburgh F."/>
            <person name="Deforce D."/>
            <person name="Chang C."/>
            <person name="Karol K.G."/>
            <person name="Hedrich R."/>
            <person name="Ulvskov P."/>
            <person name="Glockner G."/>
            <person name="Delwiche C.F."/>
            <person name="Petrasek J."/>
            <person name="Van de Peer Y."/>
            <person name="Friml J."/>
            <person name="Beilby M."/>
            <person name="Dolan L."/>
            <person name="Kohara Y."/>
            <person name="Sugano S."/>
            <person name="Fujiyama A."/>
            <person name="Delaux P.-M."/>
            <person name="Quint M."/>
            <person name="TheiBen G."/>
            <person name="Hagemann M."/>
            <person name="Harholt J."/>
            <person name="Dunand C."/>
            <person name="Zachgo S."/>
            <person name="Langdale J."/>
            <person name="Maumus F."/>
            <person name="Straeten D.V.D."/>
            <person name="Gould S.B."/>
            <person name="Rensing S.A."/>
        </authorList>
    </citation>
    <scope>NUCLEOTIDE SEQUENCE [LARGE SCALE GENOMIC DNA]</scope>
    <source>
        <strain evidence="2 3">S276</strain>
    </source>
</reference>
<evidence type="ECO:0000313" key="2">
    <source>
        <dbReference type="EMBL" id="GBG68011.1"/>
    </source>
</evidence>
<feature type="compositionally biased region" description="Basic and acidic residues" evidence="1">
    <location>
        <begin position="95"/>
        <end position="117"/>
    </location>
</feature>
<feature type="compositionally biased region" description="Basic residues" evidence="1">
    <location>
        <begin position="190"/>
        <end position="211"/>
    </location>
</feature>
<dbReference type="EMBL" id="BFEA01000095">
    <property type="protein sequence ID" value="GBG68011.1"/>
    <property type="molecule type" value="Genomic_DNA"/>
</dbReference>
<gene>
    <name evidence="2" type="ORF">CBR_g1131</name>
</gene>
<dbReference type="Gramene" id="GBG68011">
    <property type="protein sequence ID" value="GBG68011"/>
    <property type="gene ID" value="CBR_g1131"/>
</dbReference>
<name>A0A388KDA4_CHABU</name>
<feature type="compositionally biased region" description="Basic and acidic residues" evidence="1">
    <location>
        <begin position="212"/>
        <end position="249"/>
    </location>
</feature>
<keyword evidence="3" id="KW-1185">Reference proteome</keyword>
<sequence>MPQLENAVEDAFGQILKSYPAFNEPNSPELLNIRFDLVSLARLCFKPWLCVDFAEHGYVELEVIGADTPWCATCRQFYHFAGDPACPKNKNRNTKGQDVRTQLEKDRVDPHMGDQKRTMGNVNRKRDLVTAGRRENLGDKEKGPEREKPPEGEDGKRRGDQGDKEIRSENGKGDKENRDSNTKGKEKGTLGRRRRVGVRKKIYRQVRKNTVKGKEDNDLKDTEMKEATGEGEKREKEQSEDDPKQEERNTGQGGGNGDKSEKGNERSKFAEEQGMGEFEGTEDTENSEDEDTESSEDLEDSEDSRSPKGAWEEDVEEEGGKGEEYEGEANEETRIGEDDSDEDDEEDFLGVVGKSLSGEGIKEGEDSEDKEESRPALPQVTDAA</sequence>
<accession>A0A388KDA4</accession>
<feature type="compositionally biased region" description="Acidic residues" evidence="1">
    <location>
        <begin position="338"/>
        <end position="348"/>
    </location>
</feature>
<feature type="compositionally biased region" description="Basic and acidic residues" evidence="1">
    <location>
        <begin position="124"/>
        <end position="189"/>
    </location>
</feature>
<protein>
    <submittedName>
        <fullName evidence="2">Uncharacterized protein</fullName>
    </submittedName>
</protein>
<feature type="region of interest" description="Disordered" evidence="1">
    <location>
        <begin position="85"/>
        <end position="384"/>
    </location>
</feature>
<dbReference type="Proteomes" id="UP000265515">
    <property type="component" value="Unassembled WGS sequence"/>
</dbReference>
<feature type="compositionally biased region" description="Acidic residues" evidence="1">
    <location>
        <begin position="279"/>
        <end position="302"/>
    </location>
</feature>